<dbReference type="SUPFAM" id="SSF69255">
    <property type="entry name" value="gp5 N-terminal domain-like"/>
    <property type="match status" value="1"/>
</dbReference>
<dbReference type="AlphaFoldDB" id="A0A2W4QPC2"/>
<gene>
    <name evidence="3" type="ORF">DM484_21815</name>
</gene>
<protein>
    <recommendedName>
        <fullName evidence="2">Gp5/Type VI secretion system Vgr protein OB-fold domain-containing protein</fullName>
    </recommendedName>
</protein>
<comment type="caution">
    <text evidence="3">The sequence shown here is derived from an EMBL/GenBank/DDBJ whole genome shotgun (WGS) entry which is preliminary data.</text>
</comment>
<sequence length="597" mass="65198">MTEIIIKNDTVIPPKMPASYIVLAIDIVRQVNRIPLATLTLIDGDVAKREFLISDSGFFDLGQVIEVYLRPKGENQDVLVFRGLVMSHAWEANTNQSILTIVLKDSAIKMTQSRKSRVSLNTTDQSVINNIINSYKLEVGQPEFPVKPSNDIVQYNCTDWDFILTRAEANGLLVNVVNGSISFNTIDLEARVSPSLKRRSTNLEARVSPSLKRRSSLPLPRSQDSTTINYVIDVVYSIEIEANANGQYDEVSSTGWDIPNQKMTVPQKPSIANLIVSPGDIKSADLAAALQNKHHALTSPAPLKPAELQSWCDGTLARSRLALIRGRICVPGRTNINLLDTIVITGVGKHFGGANGGRAMVTGLRHRVTEELGWVTDLQFGLAEDWFANRPDIAPPPAAGLTPPVSGLQIGVVDTFEEDKYGPYRVKVKIPALAGQPQEGQQPPVSVWARLASPDAGNKRGFYVRPEAGDEVVLGFFNEDPRQPVIIGSLYSSGINPIPAENIVGTPNAENDKKGWVSKTGMSIVFDDKNEKISIVTLNNTNSIVLDGKNKTIVISDINENSISMSSEGISIDSKNKISIMSKENNVNINGKNFKND</sequence>
<dbReference type="InterPro" id="IPR006531">
    <property type="entry name" value="Gp5/Vgr_OB"/>
</dbReference>
<feature type="region of interest" description="Disordered" evidence="1">
    <location>
        <begin position="199"/>
        <end position="221"/>
    </location>
</feature>
<dbReference type="Proteomes" id="UP000249396">
    <property type="component" value="Unassembled WGS sequence"/>
</dbReference>
<evidence type="ECO:0000313" key="4">
    <source>
        <dbReference type="Proteomes" id="UP000249396"/>
    </source>
</evidence>
<dbReference type="Pfam" id="PF04717">
    <property type="entry name" value="Phage_base_V"/>
    <property type="match status" value="1"/>
</dbReference>
<dbReference type="Gene3D" id="2.40.50.230">
    <property type="entry name" value="Gp5 N-terminal domain"/>
    <property type="match status" value="1"/>
</dbReference>
<dbReference type="EMBL" id="QJPH01000438">
    <property type="protein sequence ID" value="PZN74011.1"/>
    <property type="molecule type" value="Genomic_DNA"/>
</dbReference>
<reference evidence="3 4" key="1">
    <citation type="journal article" date="2018" name="Aquat. Microb. Ecol.">
        <title>Gammaproteobacterial methanotrophs dominate.</title>
        <authorList>
            <person name="Rissanen A.J."/>
            <person name="Saarenheimo J."/>
            <person name="Tiirola M."/>
            <person name="Peura S."/>
            <person name="Aalto S.L."/>
            <person name="Karvinen A."/>
            <person name="Nykanen H."/>
        </authorList>
    </citation>
    <scope>NUCLEOTIDE SEQUENCE [LARGE SCALE GENOMIC DNA]</scope>
    <source>
        <strain evidence="3">AMbin10</strain>
    </source>
</reference>
<name>A0A2W4QPC2_9GAMM</name>
<organism evidence="3 4">
    <name type="scientific">Candidatus Methylumidiphilus alinenensis</name>
    <dbReference type="NCBI Taxonomy" id="2202197"/>
    <lineage>
        <taxon>Bacteria</taxon>
        <taxon>Pseudomonadati</taxon>
        <taxon>Pseudomonadota</taxon>
        <taxon>Gammaproteobacteria</taxon>
        <taxon>Methylococcales</taxon>
        <taxon>Candidatus Methylumidiphilus</taxon>
    </lineage>
</organism>
<evidence type="ECO:0000313" key="3">
    <source>
        <dbReference type="EMBL" id="PZN74011.1"/>
    </source>
</evidence>
<evidence type="ECO:0000256" key="1">
    <source>
        <dbReference type="SAM" id="MobiDB-lite"/>
    </source>
</evidence>
<evidence type="ECO:0000259" key="2">
    <source>
        <dbReference type="Pfam" id="PF04717"/>
    </source>
</evidence>
<dbReference type="InterPro" id="IPR037026">
    <property type="entry name" value="Vgr_OB-fold_dom_sf"/>
</dbReference>
<dbReference type="SUPFAM" id="SSF69279">
    <property type="entry name" value="Phage tail proteins"/>
    <property type="match status" value="1"/>
</dbReference>
<proteinExistence type="predicted"/>
<accession>A0A2W4QPC2</accession>
<feature type="domain" description="Gp5/Type VI secretion system Vgr protein OB-fold" evidence="2">
    <location>
        <begin position="410"/>
        <end position="491"/>
    </location>
</feature>